<gene>
    <name evidence="1" type="ORF">IAB63_10605</name>
</gene>
<proteinExistence type="predicted"/>
<reference evidence="1" key="2">
    <citation type="journal article" date="2021" name="PeerJ">
        <title>Extensive microbial diversity within the chicken gut microbiome revealed by metagenomics and culture.</title>
        <authorList>
            <person name="Gilroy R."/>
            <person name="Ravi A."/>
            <person name="Getino M."/>
            <person name="Pursley I."/>
            <person name="Horton D.L."/>
            <person name="Alikhan N.F."/>
            <person name="Baker D."/>
            <person name="Gharbi K."/>
            <person name="Hall N."/>
            <person name="Watson M."/>
            <person name="Adriaenssens E.M."/>
            <person name="Foster-Nyarko E."/>
            <person name="Jarju S."/>
            <person name="Secka A."/>
            <person name="Antonio M."/>
            <person name="Oren A."/>
            <person name="Chaudhuri R.R."/>
            <person name="La Ragione R."/>
            <person name="Hildebrand F."/>
            <person name="Pallen M.J."/>
        </authorList>
    </citation>
    <scope>NUCLEOTIDE SEQUENCE</scope>
    <source>
        <strain evidence="1">CHK187-14744</strain>
    </source>
</reference>
<evidence type="ECO:0000313" key="1">
    <source>
        <dbReference type="EMBL" id="HIU03690.1"/>
    </source>
</evidence>
<dbReference type="EMBL" id="DVLT01000068">
    <property type="protein sequence ID" value="HIU03690.1"/>
    <property type="molecule type" value="Genomic_DNA"/>
</dbReference>
<evidence type="ECO:0000313" key="2">
    <source>
        <dbReference type="Proteomes" id="UP000824164"/>
    </source>
</evidence>
<sequence>MDYYIRGTTQVKGRTYERYGVQTHFVQCGENYLDMVGQYPAKIAREGDIMSISEKIIAMCQNHVVKKEDVHLSWAARFMSHFGKKTTSGIGITEPYKLQLMIDMKGLPKVLFAGFVGVIGKLFGKRGLFYKILGSDAAGIDGFYDHSAFDIYHDMAVLMPVNPGQVCQDIWDKYHIAAMIVDANDIDVEILGKSKALDAWSDEDLKGLIVDNPAGQDDECTPFVLIRDITGKEPQKYIPPKKKA</sequence>
<comment type="caution">
    <text evidence="1">The sequence shown here is derived from an EMBL/GenBank/DDBJ whole genome shotgun (WGS) entry which is preliminary data.</text>
</comment>
<name>A0A9D1HJF6_9FIRM</name>
<accession>A0A9D1HJF6</accession>
<dbReference type="SUPFAM" id="SSF144010">
    <property type="entry name" value="CofE-like"/>
    <property type="match status" value="1"/>
</dbReference>
<organism evidence="1 2">
    <name type="scientific">Candidatus Onthocola gallistercoris</name>
    <dbReference type="NCBI Taxonomy" id="2840876"/>
    <lineage>
        <taxon>Bacteria</taxon>
        <taxon>Bacillati</taxon>
        <taxon>Bacillota</taxon>
        <taxon>Bacilli</taxon>
        <taxon>Candidatus Onthocola</taxon>
    </lineage>
</organism>
<dbReference type="AlphaFoldDB" id="A0A9D1HJF6"/>
<reference evidence="1" key="1">
    <citation type="submission" date="2020-10" db="EMBL/GenBank/DDBJ databases">
        <authorList>
            <person name="Gilroy R."/>
        </authorList>
    </citation>
    <scope>NUCLEOTIDE SEQUENCE</scope>
    <source>
        <strain evidence="1">CHK187-14744</strain>
    </source>
</reference>
<dbReference type="Proteomes" id="UP000824164">
    <property type="component" value="Unassembled WGS sequence"/>
</dbReference>
<keyword evidence="1" id="KW-0436">Ligase</keyword>
<protein>
    <submittedName>
        <fullName evidence="1">F420-0--gamma-glutamyl ligase</fullName>
    </submittedName>
</protein>
<dbReference type="GO" id="GO:0016874">
    <property type="term" value="F:ligase activity"/>
    <property type="evidence" value="ECO:0007669"/>
    <property type="project" value="UniProtKB-KW"/>
</dbReference>